<gene>
    <name evidence="2" type="ORF">MZV50_11100</name>
</gene>
<organism evidence="2 3">
    <name type="scientific">Caulobacter segnis</name>
    <dbReference type="NCBI Taxonomy" id="88688"/>
    <lineage>
        <taxon>Bacteria</taxon>
        <taxon>Pseudomonadati</taxon>
        <taxon>Pseudomonadota</taxon>
        <taxon>Alphaproteobacteria</taxon>
        <taxon>Caulobacterales</taxon>
        <taxon>Caulobacteraceae</taxon>
        <taxon>Caulobacter</taxon>
    </lineage>
</organism>
<dbReference type="InterPro" id="IPR041667">
    <property type="entry name" value="Cupin_8"/>
</dbReference>
<keyword evidence="3" id="KW-1185">Reference proteome</keyword>
<dbReference type="Gene3D" id="2.60.120.10">
    <property type="entry name" value="Jelly Rolls"/>
    <property type="match status" value="1"/>
</dbReference>
<dbReference type="SUPFAM" id="SSF51197">
    <property type="entry name" value="Clavaminate synthase-like"/>
    <property type="match status" value="1"/>
</dbReference>
<evidence type="ECO:0000313" key="3">
    <source>
        <dbReference type="Proteomes" id="UP001057520"/>
    </source>
</evidence>
<evidence type="ECO:0000259" key="1">
    <source>
        <dbReference type="PROSITE" id="PS51184"/>
    </source>
</evidence>
<dbReference type="SMART" id="SM00558">
    <property type="entry name" value="JmjC"/>
    <property type="match status" value="1"/>
</dbReference>
<feature type="domain" description="JmjC" evidence="1">
    <location>
        <begin position="115"/>
        <end position="278"/>
    </location>
</feature>
<accession>A0ABY4ZZA9</accession>
<evidence type="ECO:0000313" key="2">
    <source>
        <dbReference type="EMBL" id="USQ98043.1"/>
    </source>
</evidence>
<reference evidence="2 3" key="1">
    <citation type="submission" date="2022-04" db="EMBL/GenBank/DDBJ databases">
        <title>Genome sequence of soybean root-associated Caulobacter segnis RL271.</title>
        <authorList>
            <person name="Longley R."/>
            <person name="Bonito G."/>
            <person name="Trigodet F."/>
            <person name="Crosson S."/>
            <person name="Fiebig A."/>
        </authorList>
    </citation>
    <scope>NUCLEOTIDE SEQUENCE [LARGE SCALE GENOMIC DNA]</scope>
    <source>
        <strain evidence="2 3">RL271</strain>
    </source>
</reference>
<protein>
    <submittedName>
        <fullName evidence="2">Cupin-like domain-containing protein</fullName>
    </submittedName>
</protein>
<dbReference type="EMBL" id="CP096040">
    <property type="protein sequence ID" value="USQ98043.1"/>
    <property type="molecule type" value="Genomic_DNA"/>
</dbReference>
<proteinExistence type="predicted"/>
<name>A0ABY4ZZA9_9CAUL</name>
<dbReference type="InterPro" id="IPR014710">
    <property type="entry name" value="RmlC-like_jellyroll"/>
</dbReference>
<dbReference type="PROSITE" id="PS51184">
    <property type="entry name" value="JMJC"/>
    <property type="match status" value="1"/>
</dbReference>
<dbReference type="Proteomes" id="UP001057520">
    <property type="component" value="Chromosome"/>
</dbReference>
<dbReference type="PANTHER" id="PTHR12461">
    <property type="entry name" value="HYPOXIA-INDUCIBLE FACTOR 1 ALPHA INHIBITOR-RELATED"/>
    <property type="match status" value="1"/>
</dbReference>
<dbReference type="PANTHER" id="PTHR12461:SF105">
    <property type="entry name" value="HYPOXIA-INDUCIBLE FACTOR 1-ALPHA INHIBITOR"/>
    <property type="match status" value="1"/>
</dbReference>
<dbReference type="Pfam" id="PF13621">
    <property type="entry name" value="Cupin_8"/>
    <property type="match status" value="1"/>
</dbReference>
<sequence>MRREGAADIEVVDPARLDQGGAAAFAQAVAAKCAPVLLPGLCRPWPVVEAGRRGWPALSAYLASLDAGLKGQAFIGAPAIAGRYDYGEGAGGFNFERASLTLAQSLERIGAAAADPGLASVYMGSLPADDYAPGFANDNPASFLPVLARPRLWLGNASRIACHYDSFDNLACVIAGRRRFTLYPPDAIGDLYVGPIDHTLAGQPTSLAASAGLDDPRYPRFGAAANRAIVVELEPGDALYLPKLWWHQVEALEPANLLVNYWWDAFAAGPDAPYVTMMLAMIAIAERPPAERAAWRAFFDHYVFRPDGHPLAHMPVERHGLLGPLAENYGRIRAIVMKTLRGG</sequence>
<dbReference type="InterPro" id="IPR003347">
    <property type="entry name" value="JmjC_dom"/>
</dbReference>